<protein>
    <submittedName>
        <fullName evidence="1">Uncharacterized protein</fullName>
    </submittedName>
</protein>
<dbReference type="Proteomes" id="UP000800035">
    <property type="component" value="Unassembled WGS sequence"/>
</dbReference>
<dbReference type="AlphaFoldDB" id="A0A6A5U4J2"/>
<evidence type="ECO:0000313" key="2">
    <source>
        <dbReference type="Proteomes" id="UP000800035"/>
    </source>
</evidence>
<dbReference type="EMBL" id="ML976986">
    <property type="protein sequence ID" value="KAF1958879.1"/>
    <property type="molecule type" value="Genomic_DNA"/>
</dbReference>
<organism evidence="1 2">
    <name type="scientific">Byssothecium circinans</name>
    <dbReference type="NCBI Taxonomy" id="147558"/>
    <lineage>
        <taxon>Eukaryota</taxon>
        <taxon>Fungi</taxon>
        <taxon>Dikarya</taxon>
        <taxon>Ascomycota</taxon>
        <taxon>Pezizomycotina</taxon>
        <taxon>Dothideomycetes</taxon>
        <taxon>Pleosporomycetidae</taxon>
        <taxon>Pleosporales</taxon>
        <taxon>Massarineae</taxon>
        <taxon>Massarinaceae</taxon>
        <taxon>Byssothecium</taxon>
    </lineage>
</organism>
<gene>
    <name evidence="1" type="ORF">CC80DRAFT_21593</name>
</gene>
<accession>A0A6A5U4J2</accession>
<keyword evidence="2" id="KW-1185">Reference proteome</keyword>
<evidence type="ECO:0000313" key="1">
    <source>
        <dbReference type="EMBL" id="KAF1958879.1"/>
    </source>
</evidence>
<proteinExistence type="predicted"/>
<sequence>MRGLLDMGRWRCCEPTLGEAQTRHTRCARGLPRSNTASAAPSTLRATAVIRSHPSPHPYDNITLLQALQKPNHQPRSSRPADAPSYERCRSIAHHTVPAEISLDQEQGDAWTVVSEPSAAECHTCYKITSNHGNAKGPFHGKAAKQKKGVLPKLRKHSHGKHCMINDLRRPMTAAKN</sequence>
<reference evidence="1" key="1">
    <citation type="journal article" date="2020" name="Stud. Mycol.">
        <title>101 Dothideomycetes genomes: a test case for predicting lifestyles and emergence of pathogens.</title>
        <authorList>
            <person name="Haridas S."/>
            <person name="Albert R."/>
            <person name="Binder M."/>
            <person name="Bloem J."/>
            <person name="Labutti K."/>
            <person name="Salamov A."/>
            <person name="Andreopoulos B."/>
            <person name="Baker S."/>
            <person name="Barry K."/>
            <person name="Bills G."/>
            <person name="Bluhm B."/>
            <person name="Cannon C."/>
            <person name="Castanera R."/>
            <person name="Culley D."/>
            <person name="Daum C."/>
            <person name="Ezra D."/>
            <person name="Gonzalez J."/>
            <person name="Henrissat B."/>
            <person name="Kuo A."/>
            <person name="Liang C."/>
            <person name="Lipzen A."/>
            <person name="Lutzoni F."/>
            <person name="Magnuson J."/>
            <person name="Mondo S."/>
            <person name="Nolan M."/>
            <person name="Ohm R."/>
            <person name="Pangilinan J."/>
            <person name="Park H.-J."/>
            <person name="Ramirez L."/>
            <person name="Alfaro M."/>
            <person name="Sun H."/>
            <person name="Tritt A."/>
            <person name="Yoshinaga Y."/>
            <person name="Zwiers L.-H."/>
            <person name="Turgeon B."/>
            <person name="Goodwin S."/>
            <person name="Spatafora J."/>
            <person name="Crous P."/>
            <person name="Grigoriev I."/>
        </authorList>
    </citation>
    <scope>NUCLEOTIDE SEQUENCE</scope>
    <source>
        <strain evidence="1">CBS 675.92</strain>
    </source>
</reference>
<name>A0A6A5U4J2_9PLEO</name>